<evidence type="ECO:0000256" key="4">
    <source>
        <dbReference type="ARBA" id="ARBA00022777"/>
    </source>
</evidence>
<evidence type="ECO:0000256" key="6">
    <source>
        <dbReference type="ARBA" id="ARBA00023152"/>
    </source>
</evidence>
<keyword evidence="1" id="KW-0963">Cytoplasm</keyword>
<dbReference type="GO" id="GO:0005783">
    <property type="term" value="C:endoplasmic reticulum"/>
    <property type="evidence" value="ECO:0007669"/>
    <property type="project" value="TreeGrafter"/>
</dbReference>
<dbReference type="InterPro" id="IPR007666">
    <property type="entry name" value="ADP_PFK/GK"/>
</dbReference>
<sequence length="323" mass="36066">MSGDLRKSIPKEILLSFSSSIEQDDIHLILEYRSGEKWGPLRAPRANRFILHNDQNNPTLSVLESLDPLLDDFKPRLFVVSGLQMMDNYPFANGVRAKRLAKVRKQVASLPNETLVHFEMASYVEIELIDQLLKYVIPYCDSVGMNEQELENLQRFLSTRTVSLAADSNPRVAKTLRQMREVFSAIRTLPVNDPHRRELTRIHVHTLAYQAILIANASEWKNPINAVAKAALTAHRHVCGTSHINPDLASLILDDSFATTMTPNEPGSRRIKIHSTEPVSCWKEEISGTEVKICVAPVLVCKSARQTAGAGDNISAAGLILQI</sequence>
<keyword evidence="3" id="KW-0479">Metal-binding</keyword>
<evidence type="ECO:0000313" key="7">
    <source>
        <dbReference type="EnsemblMetazoa" id="PPAI008461-PA"/>
    </source>
</evidence>
<keyword evidence="6" id="KW-0324">Glycolysis</keyword>
<dbReference type="GO" id="GO:0006006">
    <property type="term" value="P:glucose metabolic process"/>
    <property type="evidence" value="ECO:0007669"/>
    <property type="project" value="TreeGrafter"/>
</dbReference>
<evidence type="ECO:0008006" key="9">
    <source>
        <dbReference type="Google" id="ProtNLM"/>
    </source>
</evidence>
<keyword evidence="2" id="KW-0808">Transferase</keyword>
<evidence type="ECO:0000313" key="8">
    <source>
        <dbReference type="Proteomes" id="UP000092462"/>
    </source>
</evidence>
<dbReference type="GO" id="GO:0043843">
    <property type="term" value="F:ADP-specific glucokinase activity"/>
    <property type="evidence" value="ECO:0007669"/>
    <property type="project" value="TreeGrafter"/>
</dbReference>
<proteinExistence type="predicted"/>
<dbReference type="GO" id="GO:0046872">
    <property type="term" value="F:metal ion binding"/>
    <property type="evidence" value="ECO:0007669"/>
    <property type="project" value="UniProtKB-KW"/>
</dbReference>
<keyword evidence="8" id="KW-1185">Reference proteome</keyword>
<evidence type="ECO:0000256" key="2">
    <source>
        <dbReference type="ARBA" id="ARBA00022679"/>
    </source>
</evidence>
<dbReference type="Proteomes" id="UP000092462">
    <property type="component" value="Unassembled WGS sequence"/>
</dbReference>
<dbReference type="EMBL" id="AJVK01065597">
    <property type="status" value="NOT_ANNOTATED_CDS"/>
    <property type="molecule type" value="Genomic_DNA"/>
</dbReference>
<organism evidence="7 8">
    <name type="scientific">Phlebotomus papatasi</name>
    <name type="common">Sandfly</name>
    <dbReference type="NCBI Taxonomy" id="29031"/>
    <lineage>
        <taxon>Eukaryota</taxon>
        <taxon>Metazoa</taxon>
        <taxon>Ecdysozoa</taxon>
        <taxon>Arthropoda</taxon>
        <taxon>Hexapoda</taxon>
        <taxon>Insecta</taxon>
        <taxon>Pterygota</taxon>
        <taxon>Neoptera</taxon>
        <taxon>Endopterygota</taxon>
        <taxon>Diptera</taxon>
        <taxon>Nematocera</taxon>
        <taxon>Psychodoidea</taxon>
        <taxon>Psychodidae</taxon>
        <taxon>Phlebotomus</taxon>
        <taxon>Phlebotomus</taxon>
    </lineage>
</organism>
<dbReference type="VEuPathDB" id="VectorBase:PPAI008461"/>
<protein>
    <recommendedName>
        <fullName evidence="9">Carbohydrate kinase PfkB domain-containing protein</fullName>
    </recommendedName>
</protein>
<dbReference type="EnsemblMetazoa" id="PPAI008461-RA">
    <property type="protein sequence ID" value="PPAI008461-PA"/>
    <property type="gene ID" value="PPAI008461"/>
</dbReference>
<accession>A0A1B0DJN7</accession>
<dbReference type="InterPro" id="IPR029056">
    <property type="entry name" value="Ribokinase-like"/>
</dbReference>
<evidence type="ECO:0000256" key="5">
    <source>
        <dbReference type="ARBA" id="ARBA00022842"/>
    </source>
</evidence>
<reference evidence="7" key="1">
    <citation type="submission" date="2022-08" db="UniProtKB">
        <authorList>
            <consortium name="EnsemblMetazoa"/>
        </authorList>
    </citation>
    <scope>IDENTIFICATION</scope>
    <source>
        <strain evidence="7">Israel</strain>
    </source>
</reference>
<dbReference type="AlphaFoldDB" id="A0A1B0DJN7"/>
<dbReference type="Pfam" id="PF04587">
    <property type="entry name" value="ADP_PFK_GK"/>
    <property type="match status" value="1"/>
</dbReference>
<dbReference type="PROSITE" id="PS51255">
    <property type="entry name" value="ADPK"/>
    <property type="match status" value="1"/>
</dbReference>
<keyword evidence="4" id="KW-0418">Kinase</keyword>
<dbReference type="Gene3D" id="3.40.1190.20">
    <property type="match status" value="1"/>
</dbReference>
<evidence type="ECO:0000256" key="1">
    <source>
        <dbReference type="ARBA" id="ARBA00022490"/>
    </source>
</evidence>
<dbReference type="PANTHER" id="PTHR21208:SF1">
    <property type="entry name" value="ADP-DEPENDENT GLUCOKINASE"/>
    <property type="match status" value="1"/>
</dbReference>
<dbReference type="SUPFAM" id="SSF53613">
    <property type="entry name" value="Ribokinase-like"/>
    <property type="match status" value="1"/>
</dbReference>
<evidence type="ECO:0000256" key="3">
    <source>
        <dbReference type="ARBA" id="ARBA00022723"/>
    </source>
</evidence>
<keyword evidence="5" id="KW-0460">Magnesium</keyword>
<dbReference type="PANTHER" id="PTHR21208">
    <property type="entry name" value="ADP-DEPENDENT GLUCOKINASE"/>
    <property type="match status" value="1"/>
</dbReference>
<dbReference type="VEuPathDB" id="VectorBase:PPAPM1_011735"/>
<dbReference type="GO" id="GO:0006096">
    <property type="term" value="P:glycolytic process"/>
    <property type="evidence" value="ECO:0007669"/>
    <property type="project" value="UniProtKB-KW"/>
</dbReference>
<name>A0A1B0DJN7_PHLPP</name>